<protein>
    <submittedName>
        <fullName evidence="5">Lrp/AsnC family transcriptional regulator</fullName>
    </submittedName>
</protein>
<reference evidence="5" key="1">
    <citation type="submission" date="2020-03" db="EMBL/GenBank/DDBJ databases">
        <title>Genome of Pelagibius litoralis DSM 21314T.</title>
        <authorList>
            <person name="Wang G."/>
        </authorList>
    </citation>
    <scope>NUCLEOTIDE SEQUENCE</scope>
    <source>
        <strain evidence="5">DSM 21314</strain>
    </source>
</reference>
<dbReference type="Proteomes" id="UP000761264">
    <property type="component" value="Unassembled WGS sequence"/>
</dbReference>
<dbReference type="InterPro" id="IPR000485">
    <property type="entry name" value="AsnC-type_HTH_dom"/>
</dbReference>
<dbReference type="Pfam" id="PF01037">
    <property type="entry name" value="AsnC_trans_reg"/>
    <property type="match status" value="1"/>
</dbReference>
<evidence type="ECO:0000256" key="1">
    <source>
        <dbReference type="ARBA" id="ARBA00023015"/>
    </source>
</evidence>
<dbReference type="RefSeq" id="WP_167221886.1">
    <property type="nucleotide sequence ID" value="NZ_JAAQPH010000003.1"/>
</dbReference>
<keyword evidence="6" id="KW-1185">Reference proteome</keyword>
<dbReference type="GO" id="GO:0043565">
    <property type="term" value="F:sequence-specific DNA binding"/>
    <property type="evidence" value="ECO:0007669"/>
    <property type="project" value="InterPro"/>
</dbReference>
<dbReference type="Gene3D" id="1.10.10.10">
    <property type="entry name" value="Winged helix-like DNA-binding domain superfamily/Winged helix DNA-binding domain"/>
    <property type="match status" value="1"/>
</dbReference>
<evidence type="ECO:0000313" key="5">
    <source>
        <dbReference type="EMBL" id="NIA67874.1"/>
    </source>
</evidence>
<dbReference type="SMART" id="SM00344">
    <property type="entry name" value="HTH_ASNC"/>
    <property type="match status" value="1"/>
</dbReference>
<evidence type="ECO:0000256" key="3">
    <source>
        <dbReference type="ARBA" id="ARBA00023163"/>
    </source>
</evidence>
<keyword evidence="3" id="KW-0804">Transcription</keyword>
<dbReference type="PANTHER" id="PTHR30154:SF53">
    <property type="entry name" value="HTH-TYPE TRANSCRIPTIONAL REGULATOR LRPC"/>
    <property type="match status" value="1"/>
</dbReference>
<dbReference type="InterPro" id="IPR019888">
    <property type="entry name" value="Tscrpt_reg_AsnC-like"/>
</dbReference>
<dbReference type="InterPro" id="IPR019887">
    <property type="entry name" value="Tscrpt_reg_AsnC/Lrp_C"/>
</dbReference>
<proteinExistence type="predicted"/>
<comment type="caution">
    <text evidence="5">The sequence shown here is derived from an EMBL/GenBank/DDBJ whole genome shotgun (WGS) entry which is preliminary data.</text>
</comment>
<dbReference type="EMBL" id="JAAQPH010000003">
    <property type="protein sequence ID" value="NIA67874.1"/>
    <property type="molecule type" value="Genomic_DNA"/>
</dbReference>
<name>A0A967CB29_9PROT</name>
<dbReference type="Gene3D" id="3.30.70.920">
    <property type="match status" value="1"/>
</dbReference>
<evidence type="ECO:0000259" key="4">
    <source>
        <dbReference type="PROSITE" id="PS50956"/>
    </source>
</evidence>
<dbReference type="PROSITE" id="PS50956">
    <property type="entry name" value="HTH_ASNC_2"/>
    <property type="match status" value="1"/>
</dbReference>
<keyword evidence="2" id="KW-0238">DNA-binding</keyword>
<dbReference type="SUPFAM" id="SSF46785">
    <property type="entry name" value="Winged helix' DNA-binding domain"/>
    <property type="match status" value="1"/>
</dbReference>
<gene>
    <name evidence="5" type="ORF">HBA54_04650</name>
</gene>
<dbReference type="Pfam" id="PF13412">
    <property type="entry name" value="HTH_24"/>
    <property type="match status" value="1"/>
</dbReference>
<accession>A0A967CB29</accession>
<dbReference type="AlphaFoldDB" id="A0A967CB29"/>
<evidence type="ECO:0000256" key="2">
    <source>
        <dbReference type="ARBA" id="ARBA00023125"/>
    </source>
</evidence>
<dbReference type="InterPro" id="IPR011008">
    <property type="entry name" value="Dimeric_a/b-barrel"/>
</dbReference>
<sequence length="146" mass="16556">MKRRHDRTDRELLALLKANAREPTASLARKLDLSRSAIQERISRLEREGVIAGYTIRLGEEIAGSRLQAIVRFTMDPKYTPEVVKELRRYPEAEACYSVSGAFDLVVVVGAETAVRLHQVLQEFGDMRGVERTTSSIVLVTEFDHR</sequence>
<dbReference type="SUPFAM" id="SSF54909">
    <property type="entry name" value="Dimeric alpha+beta barrel"/>
    <property type="match status" value="1"/>
</dbReference>
<organism evidence="5 6">
    <name type="scientific">Pelagibius litoralis</name>
    <dbReference type="NCBI Taxonomy" id="374515"/>
    <lineage>
        <taxon>Bacteria</taxon>
        <taxon>Pseudomonadati</taxon>
        <taxon>Pseudomonadota</taxon>
        <taxon>Alphaproteobacteria</taxon>
        <taxon>Rhodospirillales</taxon>
        <taxon>Rhodovibrionaceae</taxon>
        <taxon>Pelagibius</taxon>
    </lineage>
</organism>
<feature type="domain" description="HTH asnC-type" evidence="4">
    <location>
        <begin position="6"/>
        <end position="66"/>
    </location>
</feature>
<dbReference type="PANTHER" id="PTHR30154">
    <property type="entry name" value="LEUCINE-RESPONSIVE REGULATORY PROTEIN"/>
    <property type="match status" value="1"/>
</dbReference>
<dbReference type="GO" id="GO:0005829">
    <property type="term" value="C:cytosol"/>
    <property type="evidence" value="ECO:0007669"/>
    <property type="project" value="TreeGrafter"/>
</dbReference>
<dbReference type="InterPro" id="IPR036390">
    <property type="entry name" value="WH_DNA-bd_sf"/>
</dbReference>
<dbReference type="PRINTS" id="PR00033">
    <property type="entry name" value="HTHASNC"/>
</dbReference>
<evidence type="ECO:0000313" key="6">
    <source>
        <dbReference type="Proteomes" id="UP000761264"/>
    </source>
</evidence>
<dbReference type="InterPro" id="IPR036388">
    <property type="entry name" value="WH-like_DNA-bd_sf"/>
</dbReference>
<dbReference type="GO" id="GO:0043200">
    <property type="term" value="P:response to amino acid"/>
    <property type="evidence" value="ECO:0007669"/>
    <property type="project" value="TreeGrafter"/>
</dbReference>
<keyword evidence="1" id="KW-0805">Transcription regulation</keyword>